<dbReference type="InterPro" id="IPR011466">
    <property type="entry name" value="DUF1572"/>
</dbReference>
<dbReference type="AlphaFoldDB" id="A0A2S7IT71"/>
<organism evidence="1 2">
    <name type="scientific">Siphonobacter curvatus</name>
    <dbReference type="NCBI Taxonomy" id="2094562"/>
    <lineage>
        <taxon>Bacteria</taxon>
        <taxon>Pseudomonadati</taxon>
        <taxon>Bacteroidota</taxon>
        <taxon>Cytophagia</taxon>
        <taxon>Cytophagales</taxon>
        <taxon>Cytophagaceae</taxon>
        <taxon>Siphonobacter</taxon>
    </lineage>
</organism>
<sequence>MTKADYIRFYDRELAKLSSELQAYPNEETLWAVVPGTINSAGHLGQHLIGNLKTYIGLTLGKVPYQRNREAEFTQQVFSRTALLTEVNALPALIRQSIEQVDDLEAPYPAEVLSISPGQSIAVALTHLLMHLAYHTGQMNYHRRFSFKRSCSKSHEFIFANGH</sequence>
<dbReference type="Gene3D" id="1.20.120.450">
    <property type="entry name" value="dinb family like domain"/>
    <property type="match status" value="1"/>
</dbReference>
<evidence type="ECO:0008006" key="3">
    <source>
        <dbReference type="Google" id="ProtNLM"/>
    </source>
</evidence>
<dbReference type="Proteomes" id="UP000239590">
    <property type="component" value="Unassembled WGS sequence"/>
</dbReference>
<dbReference type="InterPro" id="IPR034660">
    <property type="entry name" value="DinB/YfiT-like"/>
</dbReference>
<dbReference type="EMBL" id="PTRA01000001">
    <property type="protein sequence ID" value="PQA60879.1"/>
    <property type="molecule type" value="Genomic_DNA"/>
</dbReference>
<protein>
    <recommendedName>
        <fullName evidence="3">DinB superfamily protein</fullName>
    </recommendedName>
</protein>
<keyword evidence="2" id="KW-1185">Reference proteome</keyword>
<evidence type="ECO:0000313" key="2">
    <source>
        <dbReference type="Proteomes" id="UP000239590"/>
    </source>
</evidence>
<proteinExistence type="predicted"/>
<name>A0A2S7IT71_9BACT</name>
<evidence type="ECO:0000313" key="1">
    <source>
        <dbReference type="EMBL" id="PQA60879.1"/>
    </source>
</evidence>
<accession>A0A2S7IT71</accession>
<comment type="caution">
    <text evidence="1">The sequence shown here is derived from an EMBL/GenBank/DDBJ whole genome shotgun (WGS) entry which is preliminary data.</text>
</comment>
<reference evidence="2" key="1">
    <citation type="submission" date="2018-02" db="EMBL/GenBank/DDBJ databases">
        <title>Genome sequencing of Solimonas sp. HR-BB.</title>
        <authorList>
            <person name="Lee Y."/>
            <person name="Jeon C.O."/>
        </authorList>
    </citation>
    <scope>NUCLEOTIDE SEQUENCE [LARGE SCALE GENOMIC DNA]</scope>
    <source>
        <strain evidence="2">HR-U</strain>
    </source>
</reference>
<dbReference type="SUPFAM" id="SSF109854">
    <property type="entry name" value="DinB/YfiT-like putative metalloenzymes"/>
    <property type="match status" value="1"/>
</dbReference>
<dbReference type="Pfam" id="PF07609">
    <property type="entry name" value="DUF1572"/>
    <property type="match status" value="1"/>
</dbReference>
<dbReference type="OrthoDB" id="893570at2"/>
<dbReference type="RefSeq" id="WP_104713632.1">
    <property type="nucleotide sequence ID" value="NZ_PTRA01000001.1"/>
</dbReference>
<gene>
    <name evidence="1" type="ORF">C5O19_15065</name>
</gene>